<evidence type="ECO:0000313" key="11">
    <source>
        <dbReference type="EMBL" id="HIR66556.1"/>
    </source>
</evidence>
<evidence type="ECO:0000256" key="8">
    <source>
        <dbReference type="NCBIfam" id="TIGR02869"/>
    </source>
</evidence>
<dbReference type="SUPFAM" id="SSF47090">
    <property type="entry name" value="PGBD-like"/>
    <property type="match status" value="1"/>
</dbReference>
<evidence type="ECO:0000259" key="9">
    <source>
        <dbReference type="Pfam" id="PF01471"/>
    </source>
</evidence>
<evidence type="ECO:0000256" key="5">
    <source>
        <dbReference type="ARBA" id="ARBA00022801"/>
    </source>
</evidence>
<dbReference type="GO" id="GO:0071555">
    <property type="term" value="P:cell wall organization"/>
    <property type="evidence" value="ECO:0007669"/>
    <property type="project" value="UniProtKB-KW"/>
</dbReference>
<dbReference type="Gene3D" id="1.10.10.2520">
    <property type="entry name" value="Cell wall hydrolase SleB, domain 1"/>
    <property type="match status" value="1"/>
</dbReference>
<dbReference type="Proteomes" id="UP000823913">
    <property type="component" value="Unassembled WGS sequence"/>
</dbReference>
<evidence type="ECO:0000259" key="10">
    <source>
        <dbReference type="Pfam" id="PF07486"/>
    </source>
</evidence>
<organism evidence="11 12">
    <name type="scientific">Candidatus Coproplasma avicola</name>
    <dbReference type="NCBI Taxonomy" id="2840744"/>
    <lineage>
        <taxon>Bacteria</taxon>
        <taxon>Bacillati</taxon>
        <taxon>Bacillota</taxon>
        <taxon>Clostridia</taxon>
        <taxon>Eubacteriales</taxon>
        <taxon>Candidatus Coproplasma</taxon>
    </lineage>
</organism>
<dbReference type="NCBIfam" id="TIGR02869">
    <property type="entry name" value="spore_SleB"/>
    <property type="match status" value="1"/>
</dbReference>
<evidence type="ECO:0000256" key="1">
    <source>
        <dbReference type="ARBA" id="ARBA00007010"/>
    </source>
</evidence>
<dbReference type="EMBL" id="DVHK01000015">
    <property type="protein sequence ID" value="HIR66556.1"/>
    <property type="molecule type" value="Genomic_DNA"/>
</dbReference>
<reference evidence="11" key="2">
    <citation type="journal article" date="2021" name="PeerJ">
        <title>Extensive microbial diversity within the chicken gut microbiome revealed by metagenomics and culture.</title>
        <authorList>
            <person name="Gilroy R."/>
            <person name="Ravi A."/>
            <person name="Getino M."/>
            <person name="Pursley I."/>
            <person name="Horton D.L."/>
            <person name="Alikhan N.F."/>
            <person name="Baker D."/>
            <person name="Gharbi K."/>
            <person name="Hall N."/>
            <person name="Watson M."/>
            <person name="Adriaenssens E.M."/>
            <person name="Foster-Nyarko E."/>
            <person name="Jarju S."/>
            <person name="Secka A."/>
            <person name="Antonio M."/>
            <person name="Oren A."/>
            <person name="Chaudhuri R.R."/>
            <person name="La Ragione R."/>
            <person name="Hildebrand F."/>
            <person name="Pallen M.J."/>
        </authorList>
    </citation>
    <scope>NUCLEOTIDE SEQUENCE</scope>
    <source>
        <strain evidence="11">ChiW16-3235</strain>
    </source>
</reference>
<dbReference type="InterPro" id="IPR036365">
    <property type="entry name" value="PGBD-like_sf"/>
</dbReference>
<keyword evidence="5" id="KW-0378">Hydrolase</keyword>
<evidence type="ECO:0000256" key="3">
    <source>
        <dbReference type="ARBA" id="ARBA00022544"/>
    </source>
</evidence>
<gene>
    <name evidence="11" type="primary">sleB</name>
    <name evidence="11" type="ORF">IAB94_00740</name>
</gene>
<feature type="domain" description="Cell wall hydrolase SleB" evidence="10">
    <location>
        <begin position="130"/>
        <end position="228"/>
    </location>
</feature>
<dbReference type="GO" id="GO:0009847">
    <property type="term" value="P:spore germination"/>
    <property type="evidence" value="ECO:0007669"/>
    <property type="project" value="UniProtKB-UniRule"/>
</dbReference>
<dbReference type="InterPro" id="IPR011105">
    <property type="entry name" value="Cell_wall_hydrolase_SleB"/>
</dbReference>
<comment type="caution">
    <text evidence="11">The sequence shown here is derived from an EMBL/GenBank/DDBJ whole genome shotgun (WGS) entry which is preliminary data.</text>
</comment>
<dbReference type="InterPro" id="IPR002477">
    <property type="entry name" value="Peptidoglycan-bd-like"/>
</dbReference>
<feature type="domain" description="Peptidoglycan binding-like" evidence="9">
    <location>
        <begin position="35"/>
        <end position="91"/>
    </location>
</feature>
<protein>
    <recommendedName>
        <fullName evidence="2 8">Spore cortex-lytic enzyme</fullName>
    </recommendedName>
</protein>
<dbReference type="GO" id="GO:0030435">
    <property type="term" value="P:sporulation resulting in formation of a cellular spore"/>
    <property type="evidence" value="ECO:0007669"/>
    <property type="project" value="UniProtKB-KW"/>
</dbReference>
<evidence type="ECO:0000256" key="7">
    <source>
        <dbReference type="ARBA" id="ARBA00023316"/>
    </source>
</evidence>
<comment type="similarity">
    <text evidence="1">Belongs to the SleB family.</text>
</comment>
<name>A0A9D1E5G7_9FIRM</name>
<accession>A0A9D1E5G7</accession>
<dbReference type="Pfam" id="PF01471">
    <property type="entry name" value="PG_binding_1"/>
    <property type="match status" value="1"/>
</dbReference>
<evidence type="ECO:0000256" key="4">
    <source>
        <dbReference type="ARBA" id="ARBA00022729"/>
    </source>
</evidence>
<reference evidence="11" key="1">
    <citation type="submission" date="2020-10" db="EMBL/GenBank/DDBJ databases">
        <authorList>
            <person name="Gilroy R."/>
        </authorList>
    </citation>
    <scope>NUCLEOTIDE SEQUENCE</scope>
    <source>
        <strain evidence="11">ChiW16-3235</strain>
    </source>
</reference>
<dbReference type="InterPro" id="IPR042047">
    <property type="entry name" value="SleB_dom1"/>
</dbReference>
<dbReference type="AlphaFoldDB" id="A0A9D1E5G7"/>
<evidence type="ECO:0000256" key="2">
    <source>
        <dbReference type="ARBA" id="ARBA00018364"/>
    </source>
</evidence>
<keyword evidence="4" id="KW-0732">Signal</keyword>
<evidence type="ECO:0000256" key="6">
    <source>
        <dbReference type="ARBA" id="ARBA00022969"/>
    </source>
</evidence>
<evidence type="ECO:0000313" key="12">
    <source>
        <dbReference type="Proteomes" id="UP000823913"/>
    </source>
</evidence>
<dbReference type="Gene3D" id="1.10.101.10">
    <property type="entry name" value="PGBD-like superfamily/PGBD"/>
    <property type="match status" value="1"/>
</dbReference>
<proteinExistence type="inferred from homology"/>
<dbReference type="Gene3D" id="6.20.240.60">
    <property type="match status" value="1"/>
</dbReference>
<keyword evidence="3" id="KW-0309">Germination</keyword>
<dbReference type="Pfam" id="PF07486">
    <property type="entry name" value="Hydrolase_2"/>
    <property type="match status" value="1"/>
</dbReference>
<sequence length="229" mass="24453">MALFAGYAAVNWQSQPEAYPAAEVVETAVLRQGSTGGEVKEVQRRLKMWGYYNGEVDGIYGSKTVEAVKYFQRKNGLTVDGIAGKATFAALGMNDSVKALENDGGSGGGSNYTSSDLYLLAKCIYAEARGESYTGQVAVGAVILNRVDSPAFPNTIAGVIYQKNAFTAVSDGQINLEPDQTAMNAASDAMNGWDPTYGCLYYYNPAVATSSWIFGRETVTVIGKHVFAI</sequence>
<dbReference type="GO" id="GO:0016787">
    <property type="term" value="F:hydrolase activity"/>
    <property type="evidence" value="ECO:0007669"/>
    <property type="project" value="UniProtKB-KW"/>
</dbReference>
<dbReference type="InterPro" id="IPR014224">
    <property type="entry name" value="Spore_cortex_SleB"/>
</dbReference>
<keyword evidence="6" id="KW-0749">Sporulation</keyword>
<keyword evidence="7" id="KW-0961">Cell wall biogenesis/degradation</keyword>
<dbReference type="InterPro" id="IPR036366">
    <property type="entry name" value="PGBDSf"/>
</dbReference>